<feature type="transmembrane region" description="Helical" evidence="6">
    <location>
        <begin position="198"/>
        <end position="217"/>
    </location>
</feature>
<dbReference type="FunFam" id="1.20.1540.10:FF:000004">
    <property type="entry name" value="Transmembrane protein 115"/>
    <property type="match status" value="1"/>
</dbReference>
<dbReference type="SMART" id="SM01160">
    <property type="entry name" value="DUF1751"/>
    <property type="match status" value="1"/>
</dbReference>
<keyword evidence="8" id="KW-1185">Reference proteome</keyword>
<organism evidence="7 8">
    <name type="scientific">Armadillidium nasatum</name>
    <dbReference type="NCBI Taxonomy" id="96803"/>
    <lineage>
        <taxon>Eukaryota</taxon>
        <taxon>Metazoa</taxon>
        <taxon>Ecdysozoa</taxon>
        <taxon>Arthropoda</taxon>
        <taxon>Crustacea</taxon>
        <taxon>Multicrustacea</taxon>
        <taxon>Malacostraca</taxon>
        <taxon>Eumalacostraca</taxon>
        <taxon>Peracarida</taxon>
        <taxon>Isopoda</taxon>
        <taxon>Oniscidea</taxon>
        <taxon>Crinocheta</taxon>
        <taxon>Armadillidiidae</taxon>
        <taxon>Armadillidium</taxon>
    </lineage>
</organism>
<comment type="caution">
    <text evidence="7">The sequence shown here is derived from an EMBL/GenBank/DDBJ whole genome shotgun (WGS) entry which is preliminary data.</text>
</comment>
<evidence type="ECO:0000256" key="2">
    <source>
        <dbReference type="ARBA" id="ARBA00022692"/>
    </source>
</evidence>
<proteinExistence type="predicted"/>
<keyword evidence="2 6" id="KW-0812">Transmembrane</keyword>
<evidence type="ECO:0000256" key="1">
    <source>
        <dbReference type="ARBA" id="ARBA00004141"/>
    </source>
</evidence>
<dbReference type="InterPro" id="IPR013861">
    <property type="entry name" value="TMEM115/Pdh1/Rbl19"/>
</dbReference>
<dbReference type="Pfam" id="PF08551">
    <property type="entry name" value="DUF1751"/>
    <property type="match status" value="1"/>
</dbReference>
<dbReference type="AlphaFoldDB" id="A0A5N5T1V4"/>
<accession>A0A5N5T1V4</accession>
<feature type="transmembrane region" description="Helical" evidence="6">
    <location>
        <begin position="135"/>
        <end position="155"/>
    </location>
</feature>
<feature type="transmembrane region" description="Helical" evidence="6">
    <location>
        <begin position="104"/>
        <end position="129"/>
    </location>
</feature>
<dbReference type="PANTHER" id="PTHR13377:SF3">
    <property type="entry name" value="TRANSMEMBRANE PROTEIN 115"/>
    <property type="match status" value="1"/>
</dbReference>
<reference evidence="7 8" key="1">
    <citation type="journal article" date="2019" name="PLoS Biol.">
        <title>Sex chromosomes control vertical transmission of feminizing Wolbachia symbionts in an isopod.</title>
        <authorList>
            <person name="Becking T."/>
            <person name="Chebbi M.A."/>
            <person name="Giraud I."/>
            <person name="Moumen B."/>
            <person name="Laverre T."/>
            <person name="Caubet Y."/>
            <person name="Peccoud J."/>
            <person name="Gilbert C."/>
            <person name="Cordaux R."/>
        </authorList>
    </citation>
    <scope>NUCLEOTIDE SEQUENCE [LARGE SCALE GENOMIC DNA]</scope>
    <source>
        <strain evidence="7">ANa2</strain>
        <tissue evidence="7">Whole body excluding digestive tract and cuticle</tissue>
    </source>
</reference>
<evidence type="ECO:0000313" key="7">
    <source>
        <dbReference type="EMBL" id="KAB7500406.1"/>
    </source>
</evidence>
<evidence type="ECO:0000256" key="3">
    <source>
        <dbReference type="ARBA" id="ARBA00022989"/>
    </source>
</evidence>
<dbReference type="InterPro" id="IPR035952">
    <property type="entry name" value="Rhomboid-like_sf"/>
</dbReference>
<feature type="region of interest" description="Disordered" evidence="5">
    <location>
        <begin position="328"/>
        <end position="353"/>
    </location>
</feature>
<name>A0A5N5T1V4_9CRUS</name>
<dbReference type="GO" id="GO:0016020">
    <property type="term" value="C:membrane"/>
    <property type="evidence" value="ECO:0007669"/>
    <property type="project" value="UniProtKB-SubCell"/>
</dbReference>
<dbReference type="SUPFAM" id="SSF144091">
    <property type="entry name" value="Rhomboid-like"/>
    <property type="match status" value="1"/>
</dbReference>
<dbReference type="GO" id="GO:0005794">
    <property type="term" value="C:Golgi apparatus"/>
    <property type="evidence" value="ECO:0007669"/>
    <property type="project" value="TreeGrafter"/>
</dbReference>
<keyword evidence="4 6" id="KW-0472">Membrane</keyword>
<dbReference type="Proteomes" id="UP000326759">
    <property type="component" value="Unassembled WGS sequence"/>
</dbReference>
<evidence type="ECO:0000256" key="4">
    <source>
        <dbReference type="ARBA" id="ARBA00023136"/>
    </source>
</evidence>
<evidence type="ECO:0000256" key="5">
    <source>
        <dbReference type="SAM" id="MobiDB-lite"/>
    </source>
</evidence>
<dbReference type="GO" id="GO:0006890">
    <property type="term" value="P:retrograde vesicle-mediated transport, Golgi to endoplasmic reticulum"/>
    <property type="evidence" value="ECO:0007669"/>
    <property type="project" value="InterPro"/>
</dbReference>
<comment type="subcellular location">
    <subcellularLocation>
        <location evidence="1">Membrane</location>
        <topology evidence="1">Multi-pass membrane protein</topology>
    </subcellularLocation>
</comment>
<gene>
    <name evidence="7" type="ORF">Anas_06101</name>
</gene>
<evidence type="ECO:0000256" key="6">
    <source>
        <dbReference type="SAM" id="Phobius"/>
    </source>
</evidence>
<feature type="transmembrane region" description="Helical" evidence="6">
    <location>
        <begin position="20"/>
        <end position="43"/>
    </location>
</feature>
<keyword evidence="3 6" id="KW-1133">Transmembrane helix</keyword>
<dbReference type="EMBL" id="SEYY01014055">
    <property type="protein sequence ID" value="KAB7500406.1"/>
    <property type="molecule type" value="Genomic_DNA"/>
</dbReference>
<feature type="transmembrane region" description="Helical" evidence="6">
    <location>
        <begin position="175"/>
        <end position="192"/>
    </location>
</feature>
<sequence>MNATSLNRNFSILKQSLTAIIGNTGYFVKIVCLIVIIGYGLSFSEYAVDVLSVTPGYILPPRFWLWTAFTHCFLEIRLWQVCVDLVTLGLCGKLIEPLWGNYEMVFFFLLVNVCVAFISALFYLIIYMITFNTDVLFLVHIQGMAGYIAGLSVAVKQIMPDHVLIHTRTPLGKITNRHIPLLLFVTSCLLYICHLLEGLYATMIGCGVAVSWVYLRFYQLHSNGSRGDLADTFKFSSFFPTVLQPPVQVVADWIFSCFVKLKICRKAVRRYDVGAPTSISISLPGMDPSDAERRRQKALKLLTERLNQQQTESGESWPAMEENQSLLSGGMSDFQAPTHSSNSGSSSSTLQKQHKTVTLSLPLDSNAVLPTTSSVSANSQLLLDEQQLNAPSTVSGFNSSSNVGSIGDTTVSAAAATTVSSTTETAPTATLIDLSGELSKVSK</sequence>
<dbReference type="OrthoDB" id="73612at2759"/>
<evidence type="ECO:0000313" key="8">
    <source>
        <dbReference type="Proteomes" id="UP000326759"/>
    </source>
</evidence>
<protein>
    <submittedName>
        <fullName evidence="7">Transmembrane protein</fullName>
    </submittedName>
</protein>
<dbReference type="PANTHER" id="PTHR13377">
    <property type="entry name" value="PLACENTAL PROTEIN 6"/>
    <property type="match status" value="1"/>
</dbReference>
<dbReference type="Gene3D" id="1.20.1540.10">
    <property type="entry name" value="Rhomboid-like"/>
    <property type="match status" value="1"/>
</dbReference>